<feature type="region of interest" description="Disordered" evidence="1">
    <location>
        <begin position="1"/>
        <end position="60"/>
    </location>
</feature>
<evidence type="ECO:0000313" key="3">
    <source>
        <dbReference type="Proteomes" id="UP001372834"/>
    </source>
</evidence>
<comment type="caution">
    <text evidence="2">The sequence shown here is derived from an EMBL/GenBank/DDBJ whole genome shotgun (WGS) entry which is preliminary data.</text>
</comment>
<name>A0AAN8P1F7_POLSC</name>
<sequence length="60" mass="6578">MNNERLTGTVPQKGTTTSKPSQKVRHGREKGEKSKVGTTDVGNIIDTDTSGKTTWEAFDR</sequence>
<evidence type="ECO:0000313" key="2">
    <source>
        <dbReference type="EMBL" id="KAK6626203.1"/>
    </source>
</evidence>
<dbReference type="Proteomes" id="UP001372834">
    <property type="component" value="Unassembled WGS sequence"/>
</dbReference>
<protein>
    <submittedName>
        <fullName evidence="2">Uncharacterized protein</fullName>
    </submittedName>
</protein>
<reference evidence="2 3" key="1">
    <citation type="submission" date="2023-10" db="EMBL/GenBank/DDBJ databases">
        <title>Genomes of two closely related lineages of the louse Polyplax serrata with different host specificities.</title>
        <authorList>
            <person name="Martinu J."/>
            <person name="Tarabai H."/>
            <person name="Stefka J."/>
            <person name="Hypsa V."/>
        </authorList>
    </citation>
    <scope>NUCLEOTIDE SEQUENCE [LARGE SCALE GENOMIC DNA]</scope>
    <source>
        <strain evidence="2">HR10_N</strain>
    </source>
</reference>
<evidence type="ECO:0000256" key="1">
    <source>
        <dbReference type="SAM" id="MobiDB-lite"/>
    </source>
</evidence>
<dbReference type="EMBL" id="JAWJWE010000037">
    <property type="protein sequence ID" value="KAK6626203.1"/>
    <property type="molecule type" value="Genomic_DNA"/>
</dbReference>
<gene>
    <name evidence="2" type="ORF">RUM43_006509</name>
</gene>
<organism evidence="2 3">
    <name type="scientific">Polyplax serrata</name>
    <name type="common">Common mouse louse</name>
    <dbReference type="NCBI Taxonomy" id="468196"/>
    <lineage>
        <taxon>Eukaryota</taxon>
        <taxon>Metazoa</taxon>
        <taxon>Ecdysozoa</taxon>
        <taxon>Arthropoda</taxon>
        <taxon>Hexapoda</taxon>
        <taxon>Insecta</taxon>
        <taxon>Pterygota</taxon>
        <taxon>Neoptera</taxon>
        <taxon>Paraneoptera</taxon>
        <taxon>Psocodea</taxon>
        <taxon>Troctomorpha</taxon>
        <taxon>Phthiraptera</taxon>
        <taxon>Anoplura</taxon>
        <taxon>Polyplacidae</taxon>
        <taxon>Polyplax</taxon>
    </lineage>
</organism>
<proteinExistence type="predicted"/>
<accession>A0AAN8P1F7</accession>
<feature type="compositionally biased region" description="Polar residues" evidence="1">
    <location>
        <begin position="36"/>
        <end position="53"/>
    </location>
</feature>
<dbReference type="AlphaFoldDB" id="A0AAN8P1F7"/>
<feature type="compositionally biased region" description="Polar residues" evidence="1">
    <location>
        <begin position="1"/>
        <end position="21"/>
    </location>
</feature>